<gene>
    <name evidence="2" type="ORF">FA13DRAFT_1711298</name>
</gene>
<keyword evidence="3" id="KW-1185">Reference proteome</keyword>
<dbReference type="OrthoDB" id="3261594at2759"/>
<accession>A0A4Y7T5X5</accession>
<reference evidence="2 3" key="1">
    <citation type="journal article" date="2019" name="Nat. Ecol. Evol.">
        <title>Megaphylogeny resolves global patterns of mushroom evolution.</title>
        <authorList>
            <person name="Varga T."/>
            <person name="Krizsan K."/>
            <person name="Foldi C."/>
            <person name="Dima B."/>
            <person name="Sanchez-Garcia M."/>
            <person name="Sanchez-Ramirez S."/>
            <person name="Szollosi G.J."/>
            <person name="Szarkandi J.G."/>
            <person name="Papp V."/>
            <person name="Albert L."/>
            <person name="Andreopoulos W."/>
            <person name="Angelini C."/>
            <person name="Antonin V."/>
            <person name="Barry K.W."/>
            <person name="Bougher N.L."/>
            <person name="Buchanan P."/>
            <person name="Buyck B."/>
            <person name="Bense V."/>
            <person name="Catcheside P."/>
            <person name="Chovatia M."/>
            <person name="Cooper J."/>
            <person name="Damon W."/>
            <person name="Desjardin D."/>
            <person name="Finy P."/>
            <person name="Geml J."/>
            <person name="Haridas S."/>
            <person name="Hughes K."/>
            <person name="Justo A."/>
            <person name="Karasinski D."/>
            <person name="Kautmanova I."/>
            <person name="Kiss B."/>
            <person name="Kocsube S."/>
            <person name="Kotiranta H."/>
            <person name="LaButti K.M."/>
            <person name="Lechner B.E."/>
            <person name="Liimatainen K."/>
            <person name="Lipzen A."/>
            <person name="Lukacs Z."/>
            <person name="Mihaltcheva S."/>
            <person name="Morgado L.N."/>
            <person name="Niskanen T."/>
            <person name="Noordeloos M.E."/>
            <person name="Ohm R.A."/>
            <person name="Ortiz-Santana B."/>
            <person name="Ovrebo C."/>
            <person name="Racz N."/>
            <person name="Riley R."/>
            <person name="Savchenko A."/>
            <person name="Shiryaev A."/>
            <person name="Soop K."/>
            <person name="Spirin V."/>
            <person name="Szebenyi C."/>
            <person name="Tomsovsky M."/>
            <person name="Tulloss R.E."/>
            <person name="Uehling J."/>
            <person name="Grigoriev I.V."/>
            <person name="Vagvolgyi C."/>
            <person name="Papp T."/>
            <person name="Martin F.M."/>
            <person name="Miettinen O."/>
            <person name="Hibbett D.S."/>
            <person name="Nagy L.G."/>
        </authorList>
    </citation>
    <scope>NUCLEOTIDE SEQUENCE [LARGE SCALE GENOMIC DNA]</scope>
    <source>
        <strain evidence="2 3">FP101781</strain>
    </source>
</reference>
<organism evidence="2 3">
    <name type="scientific">Coprinellus micaceus</name>
    <name type="common">Glistening ink-cap mushroom</name>
    <name type="synonym">Coprinus micaceus</name>
    <dbReference type="NCBI Taxonomy" id="71717"/>
    <lineage>
        <taxon>Eukaryota</taxon>
        <taxon>Fungi</taxon>
        <taxon>Dikarya</taxon>
        <taxon>Basidiomycota</taxon>
        <taxon>Agaricomycotina</taxon>
        <taxon>Agaricomycetes</taxon>
        <taxon>Agaricomycetidae</taxon>
        <taxon>Agaricales</taxon>
        <taxon>Agaricineae</taxon>
        <taxon>Psathyrellaceae</taxon>
        <taxon>Coprinellus</taxon>
    </lineage>
</organism>
<dbReference type="STRING" id="71717.A0A4Y7T5X5"/>
<proteinExistence type="predicted"/>
<dbReference type="EMBL" id="QPFP01000028">
    <property type="protein sequence ID" value="TEB29354.1"/>
    <property type="molecule type" value="Genomic_DNA"/>
</dbReference>
<feature type="region of interest" description="Disordered" evidence="1">
    <location>
        <begin position="66"/>
        <end position="114"/>
    </location>
</feature>
<name>A0A4Y7T5X5_COPMI</name>
<evidence type="ECO:0000313" key="2">
    <source>
        <dbReference type="EMBL" id="TEB29354.1"/>
    </source>
</evidence>
<dbReference type="Proteomes" id="UP000298030">
    <property type="component" value="Unassembled WGS sequence"/>
</dbReference>
<evidence type="ECO:0000313" key="3">
    <source>
        <dbReference type="Proteomes" id="UP000298030"/>
    </source>
</evidence>
<evidence type="ECO:0000256" key="1">
    <source>
        <dbReference type="SAM" id="MobiDB-lite"/>
    </source>
</evidence>
<feature type="compositionally biased region" description="Polar residues" evidence="1">
    <location>
        <begin position="77"/>
        <end position="100"/>
    </location>
</feature>
<protein>
    <submittedName>
        <fullName evidence="2">Uncharacterized protein</fullName>
    </submittedName>
</protein>
<sequence>MAPQREYECSCERLCKGIPRVVSKSKYYQHQALAKLPRVFPQAAAGTEPAVRHRRGHPFQRDVAVAHRAHQEAQDDPVSTGQGASSLVQPGSVSGGSASVQRDLPEPTQSRDAGGVAFTPFLADAPHASVALDKPPIPAGDLPSPIEPGALPGAPLRPLLKMCTAMSGSTSSRTIRTAKFSYEGVKQKIEEPTGVTPLVLSSIRSQDAKSTSILPHGAFGSANSGTLEGHHLGASHARGNAKIMEHLSKPESNGKLDEYSDVYRGQDYLEAASHGDIGPNDATLLFSMDGAQLHQDKKSDYQRYKHVIPGGVIPGPNKPQHMESFLFPGFHHLAALQKEGLPMYNGATQSLSSANLFLLLGTVDGPGGGGTEGSHFYGALLKPDNYAEEGCDHPDIDAASIARSMFGPLASDTPMADSSFSFSSDDINVNPASSAASSLSPFPTTVHTPMGILQAASHAQLDHAPNLTFVNIVNERDCLHAELTGLNWQRPYPLQGLKTLHPDDYPNIRFWSEVDWMKRPKTNASNEGSIHRKKTNGGMSADLTGKGIIEADALPLPNFMRKASVDLRKHGEAVPLWPDMSAAATKYPCQEMYRAFFYLALCRGHQKVEKLANMLYSTWHRNLVEAGAAKKEGLESTSTAGTMAGVFEALPPPTEEGPALASSSATDPATSNVTDNPDGAPLGSEQAPEEAAKQVAIPVPPKLPLANPLAVFAKPAPAPITSSTPGRRDKCCPGTLPDAAGSSAAAGCGRKKPKKPAPYKFDKTSCAQWNIFGAEYVETRATHPKKGDVQNAHNALDPATKQHWTTIREQMLAERSGRKANA</sequence>
<feature type="region of interest" description="Disordered" evidence="1">
    <location>
        <begin position="647"/>
        <end position="694"/>
    </location>
</feature>
<comment type="caution">
    <text evidence="2">The sequence shown here is derived from an EMBL/GenBank/DDBJ whole genome shotgun (WGS) entry which is preliminary data.</text>
</comment>
<feature type="compositionally biased region" description="Polar residues" evidence="1">
    <location>
        <begin position="661"/>
        <end position="675"/>
    </location>
</feature>
<dbReference type="AlphaFoldDB" id="A0A4Y7T5X5"/>